<feature type="compositionally biased region" description="Basic residues" evidence="1">
    <location>
        <begin position="267"/>
        <end position="283"/>
    </location>
</feature>
<gene>
    <name evidence="3" type="ORF">TGP89_295440</name>
</gene>
<comment type="caution">
    <text evidence="3">The sequence shown here is derived from an EMBL/GenBank/DDBJ whole genome shotgun (WGS) entry which is preliminary data.</text>
</comment>
<dbReference type="Proteomes" id="UP000028828">
    <property type="component" value="Unassembled WGS sequence"/>
</dbReference>
<sequence length="404" mass="44405">MVERVSTPGPAACLAAGVASFSTSQMTVTCSGPFTLNCQRPPCFGRGKRFLMLAFLGVSSILCAGISPCLLGVSAGSPKKSFAEEAVSGLGLHALHGLLSQLGELAKNTTSAVRRSVHRSLSEARQTDAFKSLKYAMNREPVMTEEGLEEELSALGHGMIKYLARVDTVHPRERQTVLTQLIQKDPTLLHVLFKYTALEGFADVSTSFSRLKDFSRSFEDLLKIQEDDDVLLESGSERSEVESDKVAGDGSGKSADEKASESPTGNGKRRTRRKNVRGKKRPRKDVAELTASALKLFEAELSTHLSYLTDLLSKSPEDAEALKLYVRRMVPRLKQAFRAAWQAASTQLGKSDGEFHLRYLTDYLREFGVLDTQLGRLSEILPSSQPPFNPENHYYGTPSITPWE</sequence>
<keyword evidence="2 3" id="KW-0812">Transmembrane</keyword>
<feature type="compositionally biased region" description="Basic and acidic residues" evidence="1">
    <location>
        <begin position="235"/>
        <end position="247"/>
    </location>
</feature>
<organism evidence="3 4">
    <name type="scientific">Toxoplasma gondii p89</name>
    <dbReference type="NCBI Taxonomy" id="943119"/>
    <lineage>
        <taxon>Eukaryota</taxon>
        <taxon>Sar</taxon>
        <taxon>Alveolata</taxon>
        <taxon>Apicomplexa</taxon>
        <taxon>Conoidasida</taxon>
        <taxon>Coccidia</taxon>
        <taxon>Eucoccidiorida</taxon>
        <taxon>Eimeriorina</taxon>
        <taxon>Sarcocystidae</taxon>
        <taxon>Toxoplasma</taxon>
    </lineage>
</organism>
<accession>A0A086J899</accession>
<evidence type="ECO:0000313" key="3">
    <source>
        <dbReference type="EMBL" id="KFG28367.1"/>
    </source>
</evidence>
<evidence type="ECO:0000256" key="1">
    <source>
        <dbReference type="SAM" id="MobiDB-lite"/>
    </source>
</evidence>
<dbReference type="OrthoDB" id="330407at2759"/>
<feature type="region of interest" description="Disordered" evidence="1">
    <location>
        <begin position="233"/>
        <end position="284"/>
    </location>
</feature>
<proteinExistence type="predicted"/>
<dbReference type="VEuPathDB" id="ToxoDB:TGP89_295440"/>
<dbReference type="AlphaFoldDB" id="A0A086J899"/>
<evidence type="ECO:0000313" key="4">
    <source>
        <dbReference type="Proteomes" id="UP000028828"/>
    </source>
</evidence>
<protein>
    <submittedName>
        <fullName evidence="3">Putative transmembrane protein</fullName>
    </submittedName>
</protein>
<evidence type="ECO:0000256" key="2">
    <source>
        <dbReference type="SAM" id="Phobius"/>
    </source>
</evidence>
<feature type="transmembrane region" description="Helical" evidence="2">
    <location>
        <begin position="50"/>
        <end position="73"/>
    </location>
</feature>
<name>A0A086J899_TOXGO</name>
<keyword evidence="2" id="KW-1133">Transmembrane helix</keyword>
<keyword evidence="2" id="KW-0472">Membrane</keyword>
<reference evidence="3 4" key="1">
    <citation type="submission" date="2014-03" db="EMBL/GenBank/DDBJ databases">
        <authorList>
            <person name="Sibley D."/>
            <person name="Venepally P."/>
            <person name="Karamycheva S."/>
            <person name="Hadjithomas M."/>
            <person name="Khan A."/>
            <person name="Brunk B."/>
            <person name="Roos D."/>
            <person name="Caler E."/>
            <person name="Lorenzi H."/>
        </authorList>
    </citation>
    <scope>NUCLEOTIDE SEQUENCE [LARGE SCALE GENOMIC DNA]</scope>
    <source>
        <strain evidence="4">p89</strain>
    </source>
</reference>
<dbReference type="EMBL" id="AEYI02002407">
    <property type="protein sequence ID" value="KFG28367.1"/>
    <property type="molecule type" value="Genomic_DNA"/>
</dbReference>